<dbReference type="STRING" id="86630.A0A367JT66"/>
<accession>A0A367JT66</accession>
<name>A0A367JT66_RHIAZ</name>
<reference evidence="2 3" key="1">
    <citation type="journal article" date="2018" name="G3 (Bethesda)">
        <title>Phylogenetic and Phylogenomic Definition of Rhizopus Species.</title>
        <authorList>
            <person name="Gryganskyi A.P."/>
            <person name="Golan J."/>
            <person name="Dolatabadi S."/>
            <person name="Mondo S."/>
            <person name="Robb S."/>
            <person name="Idnurm A."/>
            <person name="Muszewska A."/>
            <person name="Steczkiewicz K."/>
            <person name="Masonjones S."/>
            <person name="Liao H.L."/>
            <person name="Gajdeczka M.T."/>
            <person name="Anike F."/>
            <person name="Vuek A."/>
            <person name="Anishchenko I.M."/>
            <person name="Voigt K."/>
            <person name="de Hoog G.S."/>
            <person name="Smith M.E."/>
            <person name="Heitman J."/>
            <person name="Vilgalys R."/>
            <person name="Stajich J.E."/>
        </authorList>
    </citation>
    <scope>NUCLEOTIDE SEQUENCE [LARGE SCALE GENOMIC DNA]</scope>
    <source>
        <strain evidence="2 3">CBS 357.93</strain>
    </source>
</reference>
<evidence type="ECO:0000313" key="3">
    <source>
        <dbReference type="Proteomes" id="UP000252139"/>
    </source>
</evidence>
<gene>
    <name evidence="2" type="ORF">CU097_007695</name>
</gene>
<feature type="transmembrane region" description="Helical" evidence="1">
    <location>
        <begin position="6"/>
        <end position="22"/>
    </location>
</feature>
<sequence>MQWRPLILLFSGIATIYLISLLQDMPHPRPKILYTPKHPFSTIQRKAEKSILTTVDDYAYITLVIPETSKFAVGTEKLKLGVKGSIRQFKKPLSILVTNMTGDQNWSPSLRHDLPGQISSVTERGQDFLILYHVVQDDFVSHYARLYYPSNDTGQYEYKDIMLPGSTWINSITLHEDSILFSRDPDQYHFHLIALPPNIKQAPHSIEIVLRSSELGKPLDYAYPEALEQYPSLLSRLYSAQKDTYRVMSINTIKNEAKFQQTISIIDNTTLSERVGWKVWANRTEEHPIYYDESVDDIGFAHITYKDRANNKSPKICFALSSDTKTIVLSTVDNKFFSYDYTDRIDIIQNMPIERDRLYKLENGTFIPEYYYRQGYDMEKDIEIAGIKLNQDATMMAIWTKEKSIYIYKRQVEYVTNNSNKTAIEEWIDLLFPNEDERYIYREYLPPPWEITMEITLPTEKDIKGVKFYDRYFFVVLDQGRIFSYIMDDIEEQEPVNFITFIKSKWDMLIAMCTIIVIFVYNEYKHPTA</sequence>
<dbReference type="AlphaFoldDB" id="A0A367JT66"/>
<keyword evidence="3" id="KW-1185">Reference proteome</keyword>
<dbReference type="Proteomes" id="UP000252139">
    <property type="component" value="Unassembled WGS sequence"/>
</dbReference>
<comment type="caution">
    <text evidence="2">The sequence shown here is derived from an EMBL/GenBank/DDBJ whole genome shotgun (WGS) entry which is preliminary data.</text>
</comment>
<keyword evidence="1" id="KW-0472">Membrane</keyword>
<proteinExistence type="predicted"/>
<organism evidence="2 3">
    <name type="scientific">Rhizopus azygosporus</name>
    <name type="common">Rhizopus microsporus var. azygosporus</name>
    <dbReference type="NCBI Taxonomy" id="86630"/>
    <lineage>
        <taxon>Eukaryota</taxon>
        <taxon>Fungi</taxon>
        <taxon>Fungi incertae sedis</taxon>
        <taxon>Mucoromycota</taxon>
        <taxon>Mucoromycotina</taxon>
        <taxon>Mucoromycetes</taxon>
        <taxon>Mucorales</taxon>
        <taxon>Mucorineae</taxon>
        <taxon>Rhizopodaceae</taxon>
        <taxon>Rhizopus</taxon>
    </lineage>
</organism>
<keyword evidence="1" id="KW-1133">Transmembrane helix</keyword>
<dbReference type="EMBL" id="PJQL01000736">
    <property type="protein sequence ID" value="RCH93133.1"/>
    <property type="molecule type" value="Genomic_DNA"/>
</dbReference>
<dbReference type="OrthoDB" id="2153288at2759"/>
<keyword evidence="1" id="KW-0812">Transmembrane</keyword>
<protein>
    <submittedName>
        <fullName evidence="2">Uncharacterized protein</fullName>
    </submittedName>
</protein>
<evidence type="ECO:0000313" key="2">
    <source>
        <dbReference type="EMBL" id="RCH93133.1"/>
    </source>
</evidence>
<evidence type="ECO:0000256" key="1">
    <source>
        <dbReference type="SAM" id="Phobius"/>
    </source>
</evidence>